<accession>X0GLS5</accession>
<reference evidence="1" key="1">
    <citation type="submission" date="2011-11" db="EMBL/GenBank/DDBJ databases">
        <title>The Genome Sequence of Fusarium oxysporum PHW808.</title>
        <authorList>
            <consortium name="The Broad Institute Genome Sequencing Platform"/>
            <person name="Ma L.-J."/>
            <person name="Gale L.R."/>
            <person name="Schwartz D.C."/>
            <person name="Zhou S."/>
            <person name="Corby-Kistler H."/>
            <person name="Young S.K."/>
            <person name="Zeng Q."/>
            <person name="Gargeya S."/>
            <person name="Fitzgerald M."/>
            <person name="Haas B."/>
            <person name="Abouelleil A."/>
            <person name="Alvarado L."/>
            <person name="Arachchi H.M."/>
            <person name="Berlin A."/>
            <person name="Brown A."/>
            <person name="Chapman S.B."/>
            <person name="Chen Z."/>
            <person name="Dunbar C."/>
            <person name="Freedman E."/>
            <person name="Gearin G."/>
            <person name="Goldberg J."/>
            <person name="Griggs A."/>
            <person name="Gujja S."/>
            <person name="Heiman D."/>
            <person name="Howarth C."/>
            <person name="Larson L."/>
            <person name="Lui A."/>
            <person name="MacDonald P.J.P."/>
            <person name="Montmayeur A."/>
            <person name="Murphy C."/>
            <person name="Neiman D."/>
            <person name="Pearson M."/>
            <person name="Priest M."/>
            <person name="Roberts A."/>
            <person name="Saif S."/>
            <person name="Shea T."/>
            <person name="Shenoy N."/>
            <person name="Sisk P."/>
            <person name="Stolte C."/>
            <person name="Sykes S."/>
            <person name="Wortman J."/>
            <person name="Nusbaum C."/>
            <person name="Birren B."/>
        </authorList>
    </citation>
    <scope>NUCLEOTIDE SEQUENCE [LARGE SCALE GENOMIC DNA]</scope>
    <source>
        <strain evidence="1">54008</strain>
    </source>
</reference>
<dbReference type="EMBL" id="KK034019">
    <property type="protein sequence ID" value="EXL64582.1"/>
    <property type="molecule type" value="Genomic_DNA"/>
</dbReference>
<dbReference type="AlphaFoldDB" id="X0GLS5"/>
<protein>
    <submittedName>
        <fullName evidence="1">Uncharacterized protein</fullName>
    </submittedName>
</protein>
<name>X0GLS5_FUSOX</name>
<evidence type="ECO:0000313" key="1">
    <source>
        <dbReference type="EMBL" id="EXL64582.1"/>
    </source>
</evidence>
<organism evidence="1">
    <name type="scientific">Fusarium oxysporum f. sp. conglutinans race 2 54008</name>
    <dbReference type="NCBI Taxonomy" id="1089457"/>
    <lineage>
        <taxon>Eukaryota</taxon>
        <taxon>Fungi</taxon>
        <taxon>Dikarya</taxon>
        <taxon>Ascomycota</taxon>
        <taxon>Pezizomycotina</taxon>
        <taxon>Sordariomycetes</taxon>
        <taxon>Hypocreomycetidae</taxon>
        <taxon>Hypocreales</taxon>
        <taxon>Nectriaceae</taxon>
        <taxon>Fusarium</taxon>
        <taxon>Fusarium oxysporum species complex</taxon>
    </lineage>
</organism>
<dbReference type="Proteomes" id="UP000030676">
    <property type="component" value="Unassembled WGS sequence"/>
</dbReference>
<dbReference type="HOGENOM" id="CLU_3359750_0_0_1"/>
<sequence>MEGKSNSPDHGFACMNSSYNVDKKAQYKYAMSASVL</sequence>
<proteinExistence type="predicted"/>
<reference evidence="1" key="2">
    <citation type="submission" date="2014-03" db="EMBL/GenBank/DDBJ databases">
        <title>The Genome Annotation of Fusarium oxysporum PHW808.</title>
        <authorList>
            <consortium name="The Broad Institute Genomics Platform"/>
            <person name="Ma L.-J."/>
            <person name="Corby-Kistler H."/>
            <person name="Broz K."/>
            <person name="Gale L.R."/>
            <person name="Jonkers W."/>
            <person name="O'Donnell K."/>
            <person name="Ploetz R."/>
            <person name="Steinberg C."/>
            <person name="Schwartz D.C."/>
            <person name="VanEtten H."/>
            <person name="Zhou S."/>
            <person name="Young S.K."/>
            <person name="Zeng Q."/>
            <person name="Gargeya S."/>
            <person name="Fitzgerald M."/>
            <person name="Abouelleil A."/>
            <person name="Alvarado L."/>
            <person name="Chapman S.B."/>
            <person name="Gainer-Dewar J."/>
            <person name="Goldberg J."/>
            <person name="Griggs A."/>
            <person name="Gujja S."/>
            <person name="Hansen M."/>
            <person name="Howarth C."/>
            <person name="Imamovic A."/>
            <person name="Ireland A."/>
            <person name="Larimer J."/>
            <person name="McCowan C."/>
            <person name="Murphy C."/>
            <person name="Pearson M."/>
            <person name="Poon T.W."/>
            <person name="Priest M."/>
            <person name="Roberts A."/>
            <person name="Saif S."/>
            <person name="Shea T."/>
            <person name="Sykes S."/>
            <person name="Wortman J."/>
            <person name="Nusbaum C."/>
            <person name="Birren B."/>
        </authorList>
    </citation>
    <scope>NUCLEOTIDE SEQUENCE</scope>
    <source>
        <strain evidence="1">54008</strain>
    </source>
</reference>
<gene>
    <name evidence="1" type="ORF">FOPG_19162</name>
</gene>